<gene>
    <name evidence="3" type="ORF">LUZ61_001708</name>
</gene>
<sequence length="278" mass="30802">MIPCKFSFLLCTFSLKLIKTYISVQHLQCLLYYHFSEKEDIKAIIYDEKAKTITIAGPFNPDKVSSWLCCRACKIIKEIEIKDNKPKDKPKDSKPADDAKPKNDKLKDDKAQNGKPKDEKPKNDKAKDGKPKDEKPKGDKGKNGKPDADSPKDDKPKDGKPKHVEFDLKPIPIPQKAQLEPLRNEFGVVGGYPQMSYQPGWPVGPVGAVGPMVPAAPSCCFRPLYEGFYGGYRCCTCGTVHGYGVAAPPVGYYGGPSTHDPYKGSQYFCEEESSCSIM</sequence>
<keyword evidence="2" id="KW-0732">Signal</keyword>
<evidence type="ECO:0000256" key="2">
    <source>
        <dbReference type="SAM" id="SignalP"/>
    </source>
</evidence>
<feature type="chain" id="PRO_5042234204" description="HMA domain-containing protein" evidence="2">
    <location>
        <begin position="21"/>
        <end position="278"/>
    </location>
</feature>
<dbReference type="EMBL" id="JAMRDG010000001">
    <property type="protein sequence ID" value="KAJ3698003.1"/>
    <property type="molecule type" value="Genomic_DNA"/>
</dbReference>
<dbReference type="PANTHER" id="PTHR47488">
    <property type="entry name" value="HEAVY METAL TRANSPORT/DETOXIFICATION SUPERFAMILY PROTEIN"/>
    <property type="match status" value="1"/>
</dbReference>
<protein>
    <recommendedName>
        <fullName evidence="5">HMA domain-containing protein</fullName>
    </recommendedName>
</protein>
<feature type="region of interest" description="Disordered" evidence="1">
    <location>
        <begin position="84"/>
        <end position="167"/>
    </location>
</feature>
<dbReference type="Proteomes" id="UP001210211">
    <property type="component" value="Unassembled WGS sequence"/>
</dbReference>
<dbReference type="PANTHER" id="PTHR47488:SF7">
    <property type="entry name" value="HEAVY METAL TRANSPORT_DETOXIFICATION SUPERFAMILY PROTEIN"/>
    <property type="match status" value="1"/>
</dbReference>
<evidence type="ECO:0000313" key="3">
    <source>
        <dbReference type="EMBL" id="KAJ3698003.1"/>
    </source>
</evidence>
<comment type="caution">
    <text evidence="3">The sequence shown here is derived from an EMBL/GenBank/DDBJ whole genome shotgun (WGS) entry which is preliminary data.</text>
</comment>
<evidence type="ECO:0000313" key="4">
    <source>
        <dbReference type="Proteomes" id="UP001210211"/>
    </source>
</evidence>
<organism evidence="3 4">
    <name type="scientific">Rhynchospora tenuis</name>
    <dbReference type="NCBI Taxonomy" id="198213"/>
    <lineage>
        <taxon>Eukaryota</taxon>
        <taxon>Viridiplantae</taxon>
        <taxon>Streptophyta</taxon>
        <taxon>Embryophyta</taxon>
        <taxon>Tracheophyta</taxon>
        <taxon>Spermatophyta</taxon>
        <taxon>Magnoliopsida</taxon>
        <taxon>Liliopsida</taxon>
        <taxon>Poales</taxon>
        <taxon>Cyperaceae</taxon>
        <taxon>Cyperoideae</taxon>
        <taxon>Rhynchosporeae</taxon>
        <taxon>Rhynchospora</taxon>
    </lineage>
</organism>
<accession>A0AAD5ZHP9</accession>
<evidence type="ECO:0000256" key="1">
    <source>
        <dbReference type="SAM" id="MobiDB-lite"/>
    </source>
</evidence>
<dbReference type="InterPro" id="IPR044169">
    <property type="entry name" value="PI21"/>
</dbReference>
<dbReference type="GO" id="GO:1900150">
    <property type="term" value="P:regulation of defense response to fungus"/>
    <property type="evidence" value="ECO:0007669"/>
    <property type="project" value="InterPro"/>
</dbReference>
<feature type="signal peptide" evidence="2">
    <location>
        <begin position="1"/>
        <end position="20"/>
    </location>
</feature>
<name>A0AAD5ZHP9_9POAL</name>
<proteinExistence type="predicted"/>
<reference evidence="3 4" key="1">
    <citation type="journal article" date="2022" name="Cell">
        <title>Repeat-based holocentromeres influence genome architecture and karyotype evolution.</title>
        <authorList>
            <person name="Hofstatter P.G."/>
            <person name="Thangavel G."/>
            <person name="Lux T."/>
            <person name="Neumann P."/>
            <person name="Vondrak T."/>
            <person name="Novak P."/>
            <person name="Zhang M."/>
            <person name="Costa L."/>
            <person name="Castellani M."/>
            <person name="Scott A."/>
            <person name="Toegelov H."/>
            <person name="Fuchs J."/>
            <person name="Mata-Sucre Y."/>
            <person name="Dias Y."/>
            <person name="Vanzela A.L.L."/>
            <person name="Huettel B."/>
            <person name="Almeida C.C.S."/>
            <person name="Simkova H."/>
            <person name="Souza G."/>
            <person name="Pedrosa-Harand A."/>
            <person name="Macas J."/>
            <person name="Mayer K.F.X."/>
            <person name="Houben A."/>
            <person name="Marques A."/>
        </authorList>
    </citation>
    <scope>NUCLEOTIDE SEQUENCE [LARGE SCALE GENOMIC DNA]</scope>
    <source>
        <strain evidence="3">RhyTen1mFocal</strain>
    </source>
</reference>
<dbReference type="AlphaFoldDB" id="A0AAD5ZHP9"/>
<evidence type="ECO:0008006" key="5">
    <source>
        <dbReference type="Google" id="ProtNLM"/>
    </source>
</evidence>
<keyword evidence="4" id="KW-1185">Reference proteome</keyword>